<name>D8RR39_SELML</name>
<dbReference type="GO" id="GO:0006886">
    <property type="term" value="P:intracellular protein transport"/>
    <property type="evidence" value="ECO:0007669"/>
    <property type="project" value="UniProtKB-UniRule"/>
</dbReference>
<feature type="region of interest" description="Disordered" evidence="6">
    <location>
        <begin position="828"/>
        <end position="847"/>
    </location>
</feature>
<dbReference type="GO" id="GO:0034058">
    <property type="term" value="P:endosomal vesicle fusion"/>
    <property type="evidence" value="ECO:0000318"/>
    <property type="project" value="GO_Central"/>
</dbReference>
<dbReference type="InterPro" id="IPR001180">
    <property type="entry name" value="CNH_dom"/>
</dbReference>
<dbReference type="InterPro" id="IPR019452">
    <property type="entry name" value="VPS39/TGF_beta_rcpt-assoc_1"/>
</dbReference>
<keyword evidence="9" id="KW-1185">Reference proteome</keyword>
<dbReference type="PROSITE" id="PS50236">
    <property type="entry name" value="CHCR"/>
    <property type="match status" value="1"/>
</dbReference>
<dbReference type="Pfam" id="PF10367">
    <property type="entry name" value="zf-Vps39_C"/>
    <property type="match status" value="1"/>
</dbReference>
<dbReference type="InParanoid" id="D8RR39"/>
<dbReference type="Proteomes" id="UP000001514">
    <property type="component" value="Unassembled WGS sequence"/>
</dbReference>
<dbReference type="GO" id="GO:0016020">
    <property type="term" value="C:membrane"/>
    <property type="evidence" value="ECO:0000318"/>
    <property type="project" value="GO_Central"/>
</dbReference>
<dbReference type="PROSITE" id="PS50219">
    <property type="entry name" value="CNH"/>
    <property type="match status" value="1"/>
</dbReference>
<dbReference type="Gene3D" id="1.25.40.10">
    <property type="entry name" value="Tetratricopeptide repeat domain"/>
    <property type="match status" value="1"/>
</dbReference>
<feature type="compositionally biased region" description="Basic and acidic residues" evidence="6">
    <location>
        <begin position="838"/>
        <end position="847"/>
    </location>
</feature>
<dbReference type="eggNOG" id="KOG2063">
    <property type="taxonomic scope" value="Eukaryota"/>
</dbReference>
<dbReference type="Pfam" id="PF00780">
    <property type="entry name" value="CNH"/>
    <property type="match status" value="1"/>
</dbReference>
<dbReference type="Gramene" id="EFJ25178">
    <property type="protein sequence ID" value="EFJ25178"/>
    <property type="gene ID" value="SELMODRAFT_149115"/>
</dbReference>
<dbReference type="InterPro" id="IPR011990">
    <property type="entry name" value="TPR-like_helical_dom_sf"/>
</dbReference>
<keyword evidence="4" id="KW-0653">Protein transport</keyword>
<dbReference type="KEGG" id="smo:SELMODRAFT_149115"/>
<evidence type="ECO:0000256" key="4">
    <source>
        <dbReference type="ARBA" id="ARBA00022927"/>
    </source>
</evidence>
<feature type="domain" description="CNH" evidence="7">
    <location>
        <begin position="16"/>
        <end position="290"/>
    </location>
</feature>
<dbReference type="PANTHER" id="PTHR12894:SF27">
    <property type="entry name" value="TRANSFORMING GROWTH FACTOR-BETA RECEPTOR-ASSOCIATED PROTEIN 1"/>
    <property type="match status" value="1"/>
</dbReference>
<comment type="subcellular location">
    <subcellularLocation>
        <location evidence="1">Cytoplasm</location>
    </subcellularLocation>
</comment>
<evidence type="ECO:0000259" key="7">
    <source>
        <dbReference type="PROSITE" id="PS50219"/>
    </source>
</evidence>
<dbReference type="GO" id="GO:0006914">
    <property type="term" value="P:autophagy"/>
    <property type="evidence" value="ECO:0000318"/>
    <property type="project" value="GO_Central"/>
</dbReference>
<dbReference type="AlphaFoldDB" id="D8RR39"/>
<keyword evidence="3" id="KW-0963">Cytoplasm</keyword>
<dbReference type="STRING" id="88036.D8RR39"/>
<dbReference type="FunCoup" id="D8RR39">
    <property type="interactions" value="5304"/>
</dbReference>
<evidence type="ECO:0000256" key="6">
    <source>
        <dbReference type="SAM" id="MobiDB-lite"/>
    </source>
</evidence>
<dbReference type="PANTHER" id="PTHR12894">
    <property type="entry name" value="CNH DOMAIN CONTAINING"/>
    <property type="match status" value="1"/>
</dbReference>
<dbReference type="HOGENOM" id="CLU_004190_0_0_1"/>
<proteinExistence type="predicted"/>
<dbReference type="InterPro" id="IPR036322">
    <property type="entry name" value="WD40_repeat_dom_sf"/>
</dbReference>
<dbReference type="OMA" id="DETEMAR"/>
<organism evidence="9">
    <name type="scientific">Selaginella moellendorffii</name>
    <name type="common">Spikemoss</name>
    <dbReference type="NCBI Taxonomy" id="88036"/>
    <lineage>
        <taxon>Eukaryota</taxon>
        <taxon>Viridiplantae</taxon>
        <taxon>Streptophyta</taxon>
        <taxon>Embryophyta</taxon>
        <taxon>Tracheophyta</taxon>
        <taxon>Lycopodiopsida</taxon>
        <taxon>Selaginellales</taxon>
        <taxon>Selaginellaceae</taxon>
        <taxon>Selaginella</taxon>
    </lineage>
</organism>
<evidence type="ECO:0000313" key="9">
    <source>
        <dbReference type="Proteomes" id="UP000001514"/>
    </source>
</evidence>
<gene>
    <name evidence="8" type="ORF">SELMODRAFT_149115</name>
</gene>
<reference evidence="8 9" key="1">
    <citation type="journal article" date="2011" name="Science">
        <title>The Selaginella genome identifies genetic changes associated with the evolution of vascular plants.</title>
        <authorList>
            <person name="Banks J.A."/>
            <person name="Nishiyama T."/>
            <person name="Hasebe M."/>
            <person name="Bowman J.L."/>
            <person name="Gribskov M."/>
            <person name="dePamphilis C."/>
            <person name="Albert V.A."/>
            <person name="Aono N."/>
            <person name="Aoyama T."/>
            <person name="Ambrose B.A."/>
            <person name="Ashton N.W."/>
            <person name="Axtell M.J."/>
            <person name="Barker E."/>
            <person name="Barker M.S."/>
            <person name="Bennetzen J.L."/>
            <person name="Bonawitz N.D."/>
            <person name="Chapple C."/>
            <person name="Cheng C."/>
            <person name="Correa L.G."/>
            <person name="Dacre M."/>
            <person name="DeBarry J."/>
            <person name="Dreyer I."/>
            <person name="Elias M."/>
            <person name="Engstrom E.M."/>
            <person name="Estelle M."/>
            <person name="Feng L."/>
            <person name="Finet C."/>
            <person name="Floyd S.K."/>
            <person name="Frommer W.B."/>
            <person name="Fujita T."/>
            <person name="Gramzow L."/>
            <person name="Gutensohn M."/>
            <person name="Harholt J."/>
            <person name="Hattori M."/>
            <person name="Heyl A."/>
            <person name="Hirai T."/>
            <person name="Hiwatashi Y."/>
            <person name="Ishikawa M."/>
            <person name="Iwata M."/>
            <person name="Karol K.G."/>
            <person name="Koehler B."/>
            <person name="Kolukisaoglu U."/>
            <person name="Kubo M."/>
            <person name="Kurata T."/>
            <person name="Lalonde S."/>
            <person name="Li K."/>
            <person name="Li Y."/>
            <person name="Litt A."/>
            <person name="Lyons E."/>
            <person name="Manning G."/>
            <person name="Maruyama T."/>
            <person name="Michael T.P."/>
            <person name="Mikami K."/>
            <person name="Miyazaki S."/>
            <person name="Morinaga S."/>
            <person name="Murata T."/>
            <person name="Mueller-Roeber B."/>
            <person name="Nelson D.R."/>
            <person name="Obara M."/>
            <person name="Oguri Y."/>
            <person name="Olmstead R.G."/>
            <person name="Onodera N."/>
            <person name="Petersen B.L."/>
            <person name="Pils B."/>
            <person name="Prigge M."/>
            <person name="Rensing S.A."/>
            <person name="Riano-Pachon D.M."/>
            <person name="Roberts A.W."/>
            <person name="Sato Y."/>
            <person name="Scheller H.V."/>
            <person name="Schulz B."/>
            <person name="Schulz C."/>
            <person name="Shakirov E.V."/>
            <person name="Shibagaki N."/>
            <person name="Shinohara N."/>
            <person name="Shippen D.E."/>
            <person name="Soerensen I."/>
            <person name="Sotooka R."/>
            <person name="Sugimoto N."/>
            <person name="Sugita M."/>
            <person name="Sumikawa N."/>
            <person name="Tanurdzic M."/>
            <person name="Theissen G."/>
            <person name="Ulvskov P."/>
            <person name="Wakazuki S."/>
            <person name="Weng J.K."/>
            <person name="Willats W.W."/>
            <person name="Wipf D."/>
            <person name="Wolf P.G."/>
            <person name="Yang L."/>
            <person name="Zimmer A.D."/>
            <person name="Zhu Q."/>
            <person name="Mitros T."/>
            <person name="Hellsten U."/>
            <person name="Loque D."/>
            <person name="Otillar R."/>
            <person name="Salamov A."/>
            <person name="Schmutz J."/>
            <person name="Shapiro H."/>
            <person name="Lindquist E."/>
            <person name="Lucas S."/>
            <person name="Rokhsar D."/>
            <person name="Grigoriev I.V."/>
        </authorList>
    </citation>
    <scope>NUCLEOTIDE SEQUENCE [LARGE SCALE GENOMIC DNA]</scope>
</reference>
<accession>D8RR39</accession>
<keyword evidence="2" id="KW-0813">Transport</keyword>
<evidence type="ECO:0000256" key="5">
    <source>
        <dbReference type="PROSITE-ProRule" id="PRU01006"/>
    </source>
</evidence>
<dbReference type="GO" id="GO:0005737">
    <property type="term" value="C:cytoplasm"/>
    <property type="evidence" value="ECO:0000318"/>
    <property type="project" value="GO_Central"/>
</dbReference>
<evidence type="ECO:0000256" key="2">
    <source>
        <dbReference type="ARBA" id="ARBA00022448"/>
    </source>
</evidence>
<feature type="repeat" description="CHCR" evidence="5">
    <location>
        <begin position="592"/>
        <end position="778"/>
    </location>
</feature>
<feature type="compositionally biased region" description="Polar residues" evidence="6">
    <location>
        <begin position="828"/>
        <end position="837"/>
    </location>
</feature>
<dbReference type="Pfam" id="PF10366">
    <property type="entry name" value="Vps39_1"/>
    <property type="match status" value="1"/>
</dbReference>
<dbReference type="EMBL" id="GL377587">
    <property type="protein sequence ID" value="EFJ25178.1"/>
    <property type="molecule type" value="Genomic_DNA"/>
</dbReference>
<sequence length="974" mass="108064">MVHNAFDDVCVVRDCPSRIESAIVTESGTRGEFLHVGCIDGSLRIYSLPDSSQDEEDLGAERSRSYVLRRTIVGFAKKAVSQMDLVKSRGGMLITLAEAVAVHSLPGFEPVAFLAKTKGANLFCWDERRGLLCVARHKKLLIYRHDGSRDFTEVKEISIPDVVKSMVWCGDCVCLGVKREYVFVNAATGASTDIFPCGRSAPPLVVSLPRGELLLGKDNIGVFVDQSGKVTPQTALSWSESPSAVMVHPPYILARLSRFIEVRTLREPYSVVQMIAHKDKQLLQSSSFGLLAASENSVYKLVPVAIGVQVVQLAASGNFEDALALCKLMPPEDASLRASKEDAIHKRYGQFLFSRGQYVEALQHFALSSMSLPSIIALFPSVKLPEFCVFDEFKDMENSGELEVDENNSNSVSTSISLAALATFLMNKRGDVIAKAEAKDTDEALAALSETGHKVLNPIISDALFLSCSFLHSIILEPDDPRKSAAVLDTALIQALLLTNQSPVAIQLLRGSNYCDVDACREMMLAGGFYKELLELYQFKKMHKEALQLLARLVENPESFPVPPPKDAYGPEALVDYLQPLGGQDQTLIMELSTLILKLSPDQAMKLFTSTNPPLPPKYVLLKLKAHAPDLQIVYLEEMVKHNPDSLSAEFQNELILLYLSNVLEGKPDDSKSKLLTALETFTAYNARDIFPRFPGEGFYEEKAVLLGRMEYHKLTLSIYVHKLHNQEKALAYCDRVFDRVVETASQPILNAPVDHKAAELYSKLLEMYLRPKKSLKELKLALASFGGLKYDISRADGADGAGLVHRHKHKGHVRHKVTQIEDALSFTNGNESATESNKSDTEESVDVRTEDGIMLEEAIHLLSSRWDRFHGTEVLSMLPSDAKLKDLLSFLEPLLRRSTERSRNAAVIGRVEYSDHIEVRHELLQCRARRFRLTNETLCSICRKKIGPSVFAVYPGGAFAHFVCYSQHRASGA</sequence>
<dbReference type="InterPro" id="IPR032914">
    <property type="entry name" value="Vam6/VPS39/TRAP1"/>
</dbReference>
<evidence type="ECO:0000256" key="3">
    <source>
        <dbReference type="ARBA" id="ARBA00022490"/>
    </source>
</evidence>
<evidence type="ECO:0000256" key="1">
    <source>
        <dbReference type="ARBA" id="ARBA00004496"/>
    </source>
</evidence>
<dbReference type="SUPFAM" id="SSF50978">
    <property type="entry name" value="WD40 repeat-like"/>
    <property type="match status" value="1"/>
</dbReference>
<evidence type="ECO:0000313" key="8">
    <source>
        <dbReference type="EMBL" id="EFJ25178.1"/>
    </source>
</evidence>
<protein>
    <recommendedName>
        <fullName evidence="7">CNH domain-containing protein</fullName>
    </recommendedName>
</protein>
<dbReference type="InterPro" id="IPR000547">
    <property type="entry name" value="Clathrin_H-chain/VPS_repeat"/>
</dbReference>
<dbReference type="InterPro" id="IPR019453">
    <property type="entry name" value="VPS39/TGFA1_Znf"/>
</dbReference>